<proteinExistence type="predicted"/>
<gene>
    <name evidence="2" type="ORF">FOM92_11245</name>
</gene>
<keyword evidence="3" id="KW-1185">Reference proteome</keyword>
<keyword evidence="1" id="KW-0472">Membrane</keyword>
<dbReference type="EMBL" id="VKKU01000002">
    <property type="protein sequence ID" value="TSB01743.1"/>
    <property type="molecule type" value="Genomic_DNA"/>
</dbReference>
<feature type="transmembrane region" description="Helical" evidence="1">
    <location>
        <begin position="17"/>
        <end position="38"/>
    </location>
</feature>
<organism evidence="2 3">
    <name type="scientific">Sphingorhabdus contaminans</name>
    <dbReference type="NCBI Taxonomy" id="1343899"/>
    <lineage>
        <taxon>Bacteria</taxon>
        <taxon>Pseudomonadati</taxon>
        <taxon>Pseudomonadota</taxon>
        <taxon>Alphaproteobacteria</taxon>
        <taxon>Sphingomonadales</taxon>
        <taxon>Sphingomonadaceae</taxon>
        <taxon>Sphingorhabdus</taxon>
    </lineage>
</organism>
<keyword evidence="1" id="KW-0812">Transmembrane</keyword>
<dbReference type="Proteomes" id="UP000320160">
    <property type="component" value="Unassembled WGS sequence"/>
</dbReference>
<dbReference type="OrthoDB" id="7596306at2"/>
<evidence type="ECO:0000313" key="3">
    <source>
        <dbReference type="Proteomes" id="UP000320160"/>
    </source>
</evidence>
<feature type="transmembrane region" description="Helical" evidence="1">
    <location>
        <begin position="81"/>
        <end position="103"/>
    </location>
</feature>
<reference evidence="2 3" key="1">
    <citation type="submission" date="2019-07" db="EMBL/GenBank/DDBJ databases">
        <authorList>
            <person name="Park M."/>
        </authorList>
    </citation>
    <scope>NUCLEOTIDE SEQUENCE [LARGE SCALE GENOMIC DNA]</scope>
    <source>
        <strain evidence="2 3">KCTC32445</strain>
    </source>
</reference>
<dbReference type="AlphaFoldDB" id="A0A553WAP7"/>
<sequence>MNDSQTNRIGLTQRQTLLLVATGAALWFVAAVLLRIIAPMGALEGTMRGVSYALVIPGTLPFVFLTRWIARLRDDQMGIGIALATMTALLIDGIVVAWFPAVYGGHLPQVTNCAAIILWGAGVAILLGFFMNKGALK</sequence>
<dbReference type="RefSeq" id="WP_143776963.1">
    <property type="nucleotide sequence ID" value="NZ_VKKU01000002.1"/>
</dbReference>
<keyword evidence="1" id="KW-1133">Transmembrane helix</keyword>
<name>A0A553WAP7_9SPHN</name>
<protein>
    <submittedName>
        <fullName evidence="2">Uncharacterized protein</fullName>
    </submittedName>
</protein>
<comment type="caution">
    <text evidence="2">The sequence shown here is derived from an EMBL/GenBank/DDBJ whole genome shotgun (WGS) entry which is preliminary data.</text>
</comment>
<feature type="transmembrane region" description="Helical" evidence="1">
    <location>
        <begin position="109"/>
        <end position="131"/>
    </location>
</feature>
<accession>A0A553WAP7</accession>
<evidence type="ECO:0000313" key="2">
    <source>
        <dbReference type="EMBL" id="TSB01743.1"/>
    </source>
</evidence>
<evidence type="ECO:0000256" key="1">
    <source>
        <dbReference type="SAM" id="Phobius"/>
    </source>
</evidence>
<feature type="transmembrane region" description="Helical" evidence="1">
    <location>
        <begin position="50"/>
        <end position="69"/>
    </location>
</feature>